<accession>A0ACB7UX34</accession>
<keyword evidence="2" id="KW-1185">Reference proteome</keyword>
<evidence type="ECO:0000313" key="1">
    <source>
        <dbReference type="EMBL" id="KAH7665399.1"/>
    </source>
</evidence>
<name>A0ACB7UX34_DIOAL</name>
<organism evidence="1 2">
    <name type="scientific">Dioscorea alata</name>
    <name type="common">Purple yam</name>
    <dbReference type="NCBI Taxonomy" id="55571"/>
    <lineage>
        <taxon>Eukaryota</taxon>
        <taxon>Viridiplantae</taxon>
        <taxon>Streptophyta</taxon>
        <taxon>Embryophyta</taxon>
        <taxon>Tracheophyta</taxon>
        <taxon>Spermatophyta</taxon>
        <taxon>Magnoliopsida</taxon>
        <taxon>Liliopsida</taxon>
        <taxon>Dioscoreales</taxon>
        <taxon>Dioscoreaceae</taxon>
        <taxon>Dioscorea</taxon>
    </lineage>
</organism>
<gene>
    <name evidence="1" type="ORF">IHE45_13G031900</name>
</gene>
<dbReference type="EMBL" id="CM037023">
    <property type="protein sequence ID" value="KAH7665399.1"/>
    <property type="molecule type" value="Genomic_DNA"/>
</dbReference>
<sequence>MGSSSPRRRPLHALRPTETLDLPHGLSLAPRYKLLLTLFRTDPAVRPIDEWKLKQALLSFLRSSLSLPIPDHSDDLVIRRRPDLHKRRLSDPVADGSLHIRDFSSLRLEDTDDTDLLRRRFSDWCSSVEDRLQGIEVNVEGVKFRLTVDAPKVDDFEWMKKSWEDHYASKLLDSRRNSWRGVARRPDTIIVSGVPSRWFAEPRVSSKASMLVSHTIFTALGRIRNLNVAGDDNLGQKVDEVTGEVASGLQCKIWVQFESHEDFCNAMKVLCGRSLQKEGSNLKVDYNLTWDRDGYFQKLQQRPVNSQVQEKVDRLHAVPTHISKEAPRQHTQLTRTDHNGPRPKRFRIAAIKLWRVGSIINFTNFKHSAHTFPSNRACVLRNHFLSIYTVRSIGKGSVPVPLSDIRR</sequence>
<dbReference type="Proteomes" id="UP000827976">
    <property type="component" value="Chromosome 13"/>
</dbReference>
<protein>
    <submittedName>
        <fullName evidence="1">Nucleotide-binding alpha-beta plait domain-containing protein</fullName>
    </submittedName>
</protein>
<proteinExistence type="predicted"/>
<reference evidence="2" key="1">
    <citation type="journal article" date="2022" name="Nat. Commun.">
        <title>Chromosome evolution and the genetic basis of agronomically important traits in greater yam.</title>
        <authorList>
            <person name="Bredeson J.V."/>
            <person name="Lyons J.B."/>
            <person name="Oniyinde I.O."/>
            <person name="Okereke N.R."/>
            <person name="Kolade O."/>
            <person name="Nnabue I."/>
            <person name="Nwadili C.O."/>
            <person name="Hribova E."/>
            <person name="Parker M."/>
            <person name="Nwogha J."/>
            <person name="Shu S."/>
            <person name="Carlson J."/>
            <person name="Kariba R."/>
            <person name="Muthemba S."/>
            <person name="Knop K."/>
            <person name="Barton G.J."/>
            <person name="Sherwood A.V."/>
            <person name="Lopez-Montes A."/>
            <person name="Asiedu R."/>
            <person name="Jamnadass R."/>
            <person name="Muchugi A."/>
            <person name="Goodstein D."/>
            <person name="Egesi C.N."/>
            <person name="Featherston J."/>
            <person name="Asfaw A."/>
            <person name="Simpson G.G."/>
            <person name="Dolezel J."/>
            <person name="Hendre P.S."/>
            <person name="Van Deynze A."/>
            <person name="Kumar P.L."/>
            <person name="Obidiegwu J.E."/>
            <person name="Bhattacharjee R."/>
            <person name="Rokhsar D.S."/>
        </authorList>
    </citation>
    <scope>NUCLEOTIDE SEQUENCE [LARGE SCALE GENOMIC DNA]</scope>
    <source>
        <strain evidence="2">cv. TDa95/00328</strain>
    </source>
</reference>
<comment type="caution">
    <text evidence="1">The sequence shown here is derived from an EMBL/GenBank/DDBJ whole genome shotgun (WGS) entry which is preliminary data.</text>
</comment>
<evidence type="ECO:0000313" key="2">
    <source>
        <dbReference type="Proteomes" id="UP000827976"/>
    </source>
</evidence>